<dbReference type="Pfam" id="PF01263">
    <property type="entry name" value="Aldose_epim"/>
    <property type="match status" value="1"/>
</dbReference>
<keyword evidence="8" id="KW-0732">Signal</keyword>
<evidence type="ECO:0000256" key="4">
    <source>
        <dbReference type="ARBA" id="ARBA00023277"/>
    </source>
</evidence>
<feature type="signal peptide" evidence="8">
    <location>
        <begin position="1"/>
        <end position="17"/>
    </location>
</feature>
<dbReference type="GO" id="GO:0033499">
    <property type="term" value="P:galactose catabolic process via UDP-galactose, Leloir pathway"/>
    <property type="evidence" value="ECO:0007669"/>
    <property type="project" value="TreeGrafter"/>
</dbReference>
<organism evidence="9 10">
    <name type="scientific">Cuscuta australis</name>
    <dbReference type="NCBI Taxonomy" id="267555"/>
    <lineage>
        <taxon>Eukaryota</taxon>
        <taxon>Viridiplantae</taxon>
        <taxon>Streptophyta</taxon>
        <taxon>Embryophyta</taxon>
        <taxon>Tracheophyta</taxon>
        <taxon>Spermatophyta</taxon>
        <taxon>Magnoliopsida</taxon>
        <taxon>eudicotyledons</taxon>
        <taxon>Gunneridae</taxon>
        <taxon>Pentapetalae</taxon>
        <taxon>asterids</taxon>
        <taxon>lamiids</taxon>
        <taxon>Solanales</taxon>
        <taxon>Convolvulaceae</taxon>
        <taxon>Cuscuteae</taxon>
        <taxon>Cuscuta</taxon>
        <taxon>Cuscuta subgen. Grammica</taxon>
        <taxon>Cuscuta sect. Cleistogrammica</taxon>
    </lineage>
</organism>
<dbReference type="GO" id="GO:0004034">
    <property type="term" value="F:aldose 1-epimerase activity"/>
    <property type="evidence" value="ECO:0007669"/>
    <property type="project" value="UniProtKB-EC"/>
</dbReference>
<dbReference type="InterPro" id="IPR008183">
    <property type="entry name" value="Aldose_1/G6P_1-epimerase"/>
</dbReference>
<dbReference type="GO" id="GO:0006006">
    <property type="term" value="P:glucose metabolic process"/>
    <property type="evidence" value="ECO:0007669"/>
    <property type="project" value="TreeGrafter"/>
</dbReference>
<comment type="catalytic activity">
    <reaction evidence="5">
        <text>alpha-D-glucose = beta-D-glucose</text>
        <dbReference type="Rhea" id="RHEA:10264"/>
        <dbReference type="ChEBI" id="CHEBI:15903"/>
        <dbReference type="ChEBI" id="CHEBI:17925"/>
        <dbReference type="EC" id="5.1.3.3"/>
    </reaction>
</comment>
<evidence type="ECO:0000256" key="5">
    <source>
        <dbReference type="PIRNR" id="PIRNR005096"/>
    </source>
</evidence>
<gene>
    <name evidence="9" type="ORF">DM860_017312</name>
</gene>
<dbReference type="NCBIfam" id="NF008277">
    <property type="entry name" value="PRK11055.1"/>
    <property type="match status" value="1"/>
</dbReference>
<evidence type="ECO:0000256" key="7">
    <source>
        <dbReference type="PIRSR" id="PIRSR005096-3"/>
    </source>
</evidence>
<evidence type="ECO:0000256" key="1">
    <source>
        <dbReference type="ARBA" id="ARBA00005028"/>
    </source>
</evidence>
<evidence type="ECO:0000256" key="8">
    <source>
        <dbReference type="SAM" id="SignalP"/>
    </source>
</evidence>
<feature type="binding site" evidence="7">
    <location>
        <begin position="92"/>
        <end position="93"/>
    </location>
    <ligand>
        <name>beta-D-galactose</name>
        <dbReference type="ChEBI" id="CHEBI:27667"/>
    </ligand>
</feature>
<dbReference type="InterPro" id="IPR014718">
    <property type="entry name" value="GH-type_carb-bd"/>
</dbReference>
<comment type="caution">
    <text evidence="9">The sequence shown here is derived from an EMBL/GenBank/DDBJ whole genome shotgun (WGS) entry which is preliminary data.</text>
</comment>
<protein>
    <recommendedName>
        <fullName evidence="5">Aldose 1-epimerase</fullName>
        <ecNumber evidence="5">5.1.3.3</ecNumber>
    </recommendedName>
</protein>
<comment type="pathway">
    <text evidence="1 5">Carbohydrate metabolism; hexose metabolism.</text>
</comment>
<dbReference type="InterPro" id="IPR015443">
    <property type="entry name" value="Aldose_1-epimerase"/>
</dbReference>
<evidence type="ECO:0000256" key="3">
    <source>
        <dbReference type="ARBA" id="ARBA00023235"/>
    </source>
</evidence>
<dbReference type="UniPathway" id="UPA00242"/>
<dbReference type="PIRSF" id="PIRSF005096">
    <property type="entry name" value="GALM"/>
    <property type="match status" value="1"/>
</dbReference>
<evidence type="ECO:0000256" key="2">
    <source>
        <dbReference type="ARBA" id="ARBA00006206"/>
    </source>
</evidence>
<keyword evidence="10" id="KW-1185">Reference proteome</keyword>
<keyword evidence="3 5" id="KW-0413">Isomerase</keyword>
<evidence type="ECO:0000256" key="6">
    <source>
        <dbReference type="PIRSR" id="PIRSR005096-2"/>
    </source>
</evidence>
<dbReference type="CDD" id="cd09019">
    <property type="entry name" value="galactose_mutarotase_like"/>
    <property type="match status" value="1"/>
</dbReference>
<comment type="similarity">
    <text evidence="2 5">Belongs to the aldose epimerase family.</text>
</comment>
<dbReference type="PANTHER" id="PTHR10091">
    <property type="entry name" value="ALDOSE-1-EPIMERASE"/>
    <property type="match status" value="1"/>
</dbReference>
<evidence type="ECO:0000313" key="9">
    <source>
        <dbReference type="EMBL" id="RAL52175.1"/>
    </source>
</evidence>
<sequence length="366" mass="40366">MGKLSFWFCICILVALGLPNAAKVGAEDKIEFYELKKGNISVKLTNLGASIVSLEVPHKSGKPIDIVLGYDTVKEYQADKNYFGSVVGRVSNRIANGEFKLNGKVYKLATNDGKNTLHGGPKGYSHVVWKVTKYENSGNAPFIVFTHRSNDGEEGFPGALKVVVTYTLVAEGQLTVFMKAKSLDDKVSPVSLGQHTYWNLGGHNSGDILEEKLRIMGQFITPVDENSIPTGQLMYARGTAYDFTEPQLNGIGKRIHLLPTPAGYDINYQLDDFDPAGKVRPAAIVENEKSGLRLELSTDAPGLQFYTGNLIKDVKGKGGFTYKTHAGFCLMTQWFPNFVNNPTFPQALVEKGKVYKHHMAFNFTRI</sequence>
<name>A0A328E2L5_9ASTE</name>
<accession>A0A328E2L5</accession>
<dbReference type="AlphaFoldDB" id="A0A328E2L5"/>
<dbReference type="PANTHER" id="PTHR10091:SF44">
    <property type="entry name" value="ALDOSE 1-EPIMERASE"/>
    <property type="match status" value="1"/>
</dbReference>
<dbReference type="SUPFAM" id="SSF74650">
    <property type="entry name" value="Galactose mutarotase-like"/>
    <property type="match status" value="1"/>
</dbReference>
<dbReference type="GO" id="GO:0030246">
    <property type="term" value="F:carbohydrate binding"/>
    <property type="evidence" value="ECO:0007669"/>
    <property type="project" value="InterPro"/>
</dbReference>
<dbReference type="InterPro" id="IPR047215">
    <property type="entry name" value="Galactose_mutarotase-like"/>
</dbReference>
<dbReference type="Gene3D" id="2.70.98.10">
    <property type="match status" value="1"/>
</dbReference>
<proteinExistence type="inferred from homology"/>
<dbReference type="InterPro" id="IPR011013">
    <property type="entry name" value="Gal_mutarotase_sf_dom"/>
</dbReference>
<dbReference type="EC" id="5.1.3.3" evidence="5"/>
<feature type="binding site" evidence="6">
    <location>
        <position position="265"/>
    </location>
    <ligand>
        <name>beta-D-galactose</name>
        <dbReference type="ChEBI" id="CHEBI:27667"/>
    </ligand>
</feature>
<feature type="binding site" evidence="7">
    <location>
        <begin position="195"/>
        <end position="197"/>
    </location>
    <ligand>
        <name>beta-D-galactose</name>
        <dbReference type="ChEBI" id="CHEBI:27667"/>
    </ligand>
</feature>
<evidence type="ECO:0000313" key="10">
    <source>
        <dbReference type="Proteomes" id="UP000249390"/>
    </source>
</evidence>
<reference evidence="9 10" key="1">
    <citation type="submission" date="2018-06" db="EMBL/GenBank/DDBJ databases">
        <title>The Genome of Cuscuta australis (Dodder) Provides Insight into the Evolution of Plant Parasitism.</title>
        <authorList>
            <person name="Liu H."/>
        </authorList>
    </citation>
    <scope>NUCLEOTIDE SEQUENCE [LARGE SCALE GENOMIC DNA]</scope>
    <source>
        <strain evidence="10">cv. Yunnan</strain>
        <tissue evidence="9">Vines</tissue>
    </source>
</reference>
<feature type="chain" id="PRO_5016242682" description="Aldose 1-epimerase" evidence="8">
    <location>
        <begin position="18"/>
        <end position="366"/>
    </location>
</feature>
<dbReference type="Proteomes" id="UP000249390">
    <property type="component" value="Unassembled WGS sequence"/>
</dbReference>
<keyword evidence="4 5" id="KW-0119">Carbohydrate metabolism</keyword>
<dbReference type="EMBL" id="NQVE01000039">
    <property type="protein sequence ID" value="RAL52175.1"/>
    <property type="molecule type" value="Genomic_DNA"/>
</dbReference>